<keyword evidence="1" id="KW-0472">Membrane</keyword>
<dbReference type="InterPro" id="IPR050640">
    <property type="entry name" value="Bact_2-comp_sensor_kinase"/>
</dbReference>
<feature type="transmembrane region" description="Helical" evidence="1">
    <location>
        <begin position="47"/>
        <end position="65"/>
    </location>
</feature>
<feature type="domain" description="Signal transduction histidine kinase internal region" evidence="2">
    <location>
        <begin position="275"/>
        <end position="352"/>
    </location>
</feature>
<proteinExistence type="predicted"/>
<reference evidence="3 4" key="1">
    <citation type="submission" date="2016-11" db="EMBL/GenBank/DDBJ databases">
        <authorList>
            <person name="Jaros S."/>
            <person name="Januszkiewicz K."/>
            <person name="Wedrychowicz H."/>
        </authorList>
    </citation>
    <scope>NUCLEOTIDE SEQUENCE [LARGE SCALE GENOMIC DNA]</scope>
    <source>
        <strain evidence="3 4">DSM 24787</strain>
    </source>
</reference>
<protein>
    <submittedName>
        <fullName evidence="3">Histidine kinase</fullName>
    </submittedName>
</protein>
<feature type="transmembrane region" description="Helical" evidence="1">
    <location>
        <begin position="74"/>
        <end position="94"/>
    </location>
</feature>
<evidence type="ECO:0000259" key="2">
    <source>
        <dbReference type="Pfam" id="PF06580"/>
    </source>
</evidence>
<keyword evidence="4" id="KW-1185">Reference proteome</keyword>
<dbReference type="AlphaFoldDB" id="A0A1N6GLZ9"/>
<evidence type="ECO:0000256" key="1">
    <source>
        <dbReference type="SAM" id="Phobius"/>
    </source>
</evidence>
<dbReference type="STRING" id="536979.SAMN04488055_2851"/>
<dbReference type="RefSeq" id="WP_084185567.1">
    <property type="nucleotide sequence ID" value="NZ_FSRA01000001.1"/>
</dbReference>
<evidence type="ECO:0000313" key="4">
    <source>
        <dbReference type="Proteomes" id="UP000185003"/>
    </source>
</evidence>
<dbReference type="OrthoDB" id="9792992at2"/>
<dbReference type="GO" id="GO:0016020">
    <property type="term" value="C:membrane"/>
    <property type="evidence" value="ECO:0007669"/>
    <property type="project" value="InterPro"/>
</dbReference>
<dbReference type="Pfam" id="PF06580">
    <property type="entry name" value="His_kinase"/>
    <property type="match status" value="1"/>
</dbReference>
<keyword evidence="1" id="KW-0812">Transmembrane</keyword>
<dbReference type="PANTHER" id="PTHR34220:SF7">
    <property type="entry name" value="SENSOR HISTIDINE KINASE YPDA"/>
    <property type="match status" value="1"/>
</dbReference>
<keyword evidence="3" id="KW-0808">Transferase</keyword>
<accession>A0A1N6GLZ9</accession>
<dbReference type="PANTHER" id="PTHR34220">
    <property type="entry name" value="SENSOR HISTIDINE KINASE YPDA"/>
    <property type="match status" value="1"/>
</dbReference>
<dbReference type="Proteomes" id="UP000185003">
    <property type="component" value="Unassembled WGS sequence"/>
</dbReference>
<organism evidence="3 4">
    <name type="scientific">Chitinophaga niabensis</name>
    <dbReference type="NCBI Taxonomy" id="536979"/>
    <lineage>
        <taxon>Bacteria</taxon>
        <taxon>Pseudomonadati</taxon>
        <taxon>Bacteroidota</taxon>
        <taxon>Chitinophagia</taxon>
        <taxon>Chitinophagales</taxon>
        <taxon>Chitinophagaceae</taxon>
        <taxon>Chitinophaga</taxon>
    </lineage>
</organism>
<keyword evidence="3" id="KW-0418">Kinase</keyword>
<dbReference type="GO" id="GO:0000155">
    <property type="term" value="F:phosphorelay sensor kinase activity"/>
    <property type="evidence" value="ECO:0007669"/>
    <property type="project" value="InterPro"/>
</dbReference>
<evidence type="ECO:0000313" key="3">
    <source>
        <dbReference type="EMBL" id="SIO08529.1"/>
    </source>
</evidence>
<feature type="transmembrane region" description="Helical" evidence="1">
    <location>
        <begin position="12"/>
        <end position="35"/>
    </location>
</feature>
<keyword evidence="1" id="KW-1133">Transmembrane helix</keyword>
<name>A0A1N6GLZ9_9BACT</name>
<dbReference type="EMBL" id="FSRA01000001">
    <property type="protein sequence ID" value="SIO08529.1"/>
    <property type="molecule type" value="Genomic_DNA"/>
</dbReference>
<dbReference type="InterPro" id="IPR010559">
    <property type="entry name" value="Sig_transdc_His_kin_internal"/>
</dbReference>
<sequence length="469" mass="53710">MFNLRNIFRNRLVIIGLHLAAWSCLFLFPFFVYRIRVQDHSFYIKEAINTLFLIGLFYLNVYVLIPKFFTLKKIGIYIGCVILVLVLLAGQQAFVEYKFMTYMMNRSPAGFYGVTMPANTLHAVPGPAIAINTGYGGSMAITTAPQQVAFVAADSVPRPHHGYGRMIFRDRMFDSADQPSLVPWRKRLYTNWHNQRPRIVEYRDSFPSGGVASLAAVRPFEDGIFLRHFFFPEVLRKSATFALLMLFMSGFIKIALEWFKSEKQKEALKVANLNAELKFLKSQINPHFLFNSLNTIYSLAHRRSPETEHALVKLSTILRYMIYQSNGDKVMLENELRYLQDYIDIQRLRMARNIPVEFNVEGDPAGLEIAPMLLIPFVENAFKHGISYTESAFINISLEIGKNGTLHLIVRNSLFKQRVSEKGGVGLNNVLKRLSLLYTDAHTITVREHGDEFIADLKIALKHDEVFSS</sequence>
<gene>
    <name evidence="3" type="ORF">SAMN04488055_2851</name>
</gene>